<dbReference type="CDD" id="cd12829">
    <property type="entry name" value="Alr1p-like"/>
    <property type="match status" value="1"/>
</dbReference>
<dbReference type="PANTHER" id="PTHR21535:SF51">
    <property type="entry name" value="MANGANESE RESISTANCE PROTEIN MNR2"/>
    <property type="match status" value="1"/>
</dbReference>
<dbReference type="InterPro" id="IPR045863">
    <property type="entry name" value="CorA_TM1_TM2"/>
</dbReference>
<dbReference type="OrthoDB" id="29879at2759"/>
<reference evidence="7 8" key="1">
    <citation type="submission" date="2014-09" db="EMBL/GenBank/DDBJ databases">
        <authorList>
            <person name="Ellenberger Sabrina"/>
        </authorList>
    </citation>
    <scope>NUCLEOTIDE SEQUENCE [LARGE SCALE GENOMIC DNA]</scope>
    <source>
        <strain evidence="7 8">CBS 412.66</strain>
    </source>
</reference>
<evidence type="ECO:0000256" key="5">
    <source>
        <dbReference type="ARBA" id="ARBA00023136"/>
    </source>
</evidence>
<dbReference type="InterPro" id="IPR044089">
    <property type="entry name" value="Alr1-like"/>
</dbReference>
<dbReference type="EMBL" id="LN719346">
    <property type="protein sequence ID" value="CEP07601.1"/>
    <property type="molecule type" value="Genomic_DNA"/>
</dbReference>
<evidence type="ECO:0000256" key="3">
    <source>
        <dbReference type="ARBA" id="ARBA00022692"/>
    </source>
</evidence>
<feature type="region of interest" description="Disordered" evidence="6">
    <location>
        <begin position="140"/>
        <end position="161"/>
    </location>
</feature>
<dbReference type="Gene3D" id="1.20.58.340">
    <property type="entry name" value="Magnesium transport protein CorA, transmembrane region"/>
    <property type="match status" value="2"/>
</dbReference>
<sequence length="738" mass="85238">MTKSKRRHAPKNVRTPAAIAASNQRHQQAMASGQTSSFQPLNMFFGNAGYQAIPTSENLTDNTNSRYFSRSPKQLGDRDVMIDMSTSGTNTPANYHSDVETSSNSRMSSVEVDVCFPTPSKKEEGGVDYEALEEFIKQEKKETAEQKHEKTKHRRRLSTMGASESNRRYSMYGDRMMNSADKNETDHYRVTYYSSAEPSTIHARSIGEIPEYNQDESLSDMMKKGCFWIDIHNPTDSEMKALCKVFRIHPLTVEDISMEEQREKCEVFMNYYFICFRSFDQDEFSATYMLPSAIYIIVLKEGVLTFHFKSMPHPHNVRKRIKQLKDYINVTPDWICYGLLDDITDSFAPLIRAIEFEVDSIDELVLILKESEQSDMLRRIGYCRKRMMGLLRLLSSKTDVVKTLIKRGEIAPEDGTRPALSKEVALYLGDVQDHIISMLLSLNHYEKISSRSHSNYLAQISIEMTQTNNEINDVLSKLTALGSILVPMNLVTGAWGMNVQVPGQYQEDLTWFASLKTLEELENRRVTCFPLRRSWIPCYVAIEKQNNLREACTGTPMLGPNRQRVVNLDAPIFKLQQLDHRLVFDIMLLTDGVGVSVLKKAQRRRGEREIVQQFDQDNYIHNLPFGMVCLDHYENHYTAFRLDYNYLPLHRKLKLFRKLDSTRASQDLLPRLDESFPMQHTLAPNVRFLEPTRGVGFRQNWYERPANIDEFQTSKTCSQCHNMSLATFKREANPRPYK</sequence>
<keyword evidence="8" id="KW-1185">Reference proteome</keyword>
<feature type="compositionally biased region" description="Basic residues" evidence="6">
    <location>
        <begin position="1"/>
        <end position="11"/>
    </location>
</feature>
<dbReference type="GO" id="GO:0015095">
    <property type="term" value="F:magnesium ion transmembrane transporter activity"/>
    <property type="evidence" value="ECO:0007669"/>
    <property type="project" value="InterPro"/>
</dbReference>
<comment type="subcellular location">
    <subcellularLocation>
        <location evidence="1">Membrane</location>
        <topology evidence="1">Multi-pass membrane protein</topology>
    </subcellularLocation>
</comment>
<dbReference type="GO" id="GO:0010961">
    <property type="term" value="P:intracellular magnesium ion homeostasis"/>
    <property type="evidence" value="ECO:0007669"/>
    <property type="project" value="TreeGrafter"/>
</dbReference>
<keyword evidence="5" id="KW-0472">Membrane</keyword>
<evidence type="ECO:0000313" key="8">
    <source>
        <dbReference type="Proteomes" id="UP000054107"/>
    </source>
</evidence>
<dbReference type="Proteomes" id="UP000054107">
    <property type="component" value="Unassembled WGS sequence"/>
</dbReference>
<keyword evidence="3" id="KW-0812">Transmembrane</keyword>
<dbReference type="InterPro" id="IPR045861">
    <property type="entry name" value="CorA_cytoplasmic_dom"/>
</dbReference>
<evidence type="ECO:0000313" key="7">
    <source>
        <dbReference type="EMBL" id="CEP07601.1"/>
    </source>
</evidence>
<dbReference type="GO" id="GO:0016020">
    <property type="term" value="C:membrane"/>
    <property type="evidence" value="ECO:0007669"/>
    <property type="project" value="UniProtKB-SubCell"/>
</dbReference>
<feature type="region of interest" description="Disordered" evidence="6">
    <location>
        <begin position="1"/>
        <end position="35"/>
    </location>
</feature>
<proteinExistence type="inferred from homology"/>
<organism evidence="7 8">
    <name type="scientific">Parasitella parasitica</name>
    <dbReference type="NCBI Taxonomy" id="35722"/>
    <lineage>
        <taxon>Eukaryota</taxon>
        <taxon>Fungi</taxon>
        <taxon>Fungi incertae sedis</taxon>
        <taxon>Mucoromycota</taxon>
        <taxon>Mucoromycotina</taxon>
        <taxon>Mucoromycetes</taxon>
        <taxon>Mucorales</taxon>
        <taxon>Mucorineae</taxon>
        <taxon>Mucoraceae</taxon>
        <taxon>Parasitella</taxon>
    </lineage>
</organism>
<gene>
    <name evidence="7" type="primary">PARPA_00899.1 scaffold 1232</name>
</gene>
<feature type="compositionally biased region" description="Polar residues" evidence="6">
    <location>
        <begin position="21"/>
        <end position="35"/>
    </location>
</feature>
<evidence type="ECO:0000256" key="2">
    <source>
        <dbReference type="ARBA" id="ARBA00009765"/>
    </source>
</evidence>
<dbReference type="AlphaFoldDB" id="A0A0B7MP13"/>
<comment type="similarity">
    <text evidence="2">Belongs to the CorA metal ion transporter (MIT) (TC 1.A.35) family.</text>
</comment>
<feature type="region of interest" description="Disordered" evidence="6">
    <location>
        <begin position="86"/>
        <end position="106"/>
    </location>
</feature>
<dbReference type="Gene3D" id="3.30.460.20">
    <property type="entry name" value="CorA soluble domain-like"/>
    <property type="match status" value="1"/>
</dbReference>
<name>A0A0B7MP13_9FUNG</name>
<evidence type="ECO:0000256" key="4">
    <source>
        <dbReference type="ARBA" id="ARBA00022989"/>
    </source>
</evidence>
<dbReference type="PANTHER" id="PTHR21535">
    <property type="entry name" value="MAGNESIUM AND COBALT TRANSPORT PROTEIN/MITOCHONDRIAL IMPORT INNER MEMBRANE TRANSLOCASE SUBUNIT TIM8"/>
    <property type="match status" value="1"/>
</dbReference>
<protein>
    <submittedName>
        <fullName evidence="7">Uncharacterized protein</fullName>
    </submittedName>
</protein>
<dbReference type="SUPFAM" id="SSF143865">
    <property type="entry name" value="CorA soluble domain-like"/>
    <property type="match status" value="1"/>
</dbReference>
<dbReference type="InterPro" id="IPR002523">
    <property type="entry name" value="MgTranspt_CorA/ZnTranspt_ZntB"/>
</dbReference>
<evidence type="ECO:0000256" key="6">
    <source>
        <dbReference type="SAM" id="MobiDB-lite"/>
    </source>
</evidence>
<evidence type="ECO:0000256" key="1">
    <source>
        <dbReference type="ARBA" id="ARBA00004141"/>
    </source>
</evidence>
<keyword evidence="4" id="KW-1133">Transmembrane helix</keyword>
<dbReference type="Pfam" id="PF01544">
    <property type="entry name" value="CorA"/>
    <property type="match status" value="1"/>
</dbReference>
<dbReference type="SUPFAM" id="SSF144083">
    <property type="entry name" value="Magnesium transport protein CorA, transmembrane region"/>
    <property type="match status" value="1"/>
</dbReference>
<accession>A0A0B7MP13</accession>
<dbReference type="STRING" id="35722.A0A0B7MP13"/>